<dbReference type="EMBL" id="LGEM01000014">
    <property type="protein sequence ID" value="KUP98216.1"/>
    <property type="molecule type" value="Genomic_DNA"/>
</dbReference>
<organism evidence="2 3">
    <name type="scientific">Thermobifida cellulosilytica TB100</name>
    <dbReference type="NCBI Taxonomy" id="665004"/>
    <lineage>
        <taxon>Bacteria</taxon>
        <taxon>Bacillati</taxon>
        <taxon>Actinomycetota</taxon>
        <taxon>Actinomycetes</taxon>
        <taxon>Streptosporangiales</taxon>
        <taxon>Nocardiopsidaceae</taxon>
        <taxon>Thermobifida</taxon>
    </lineage>
</organism>
<dbReference type="PANTHER" id="PTHR36222">
    <property type="entry name" value="SERINE PROTEASE INHIBITOR RV3364C"/>
    <property type="match status" value="1"/>
</dbReference>
<protein>
    <submittedName>
        <fullName evidence="2">Dynein regulation protein LC7</fullName>
    </submittedName>
</protein>
<dbReference type="AlphaFoldDB" id="A0A147KLQ4"/>
<dbReference type="OrthoDB" id="5187023at2"/>
<comment type="caution">
    <text evidence="2">The sequence shown here is derived from an EMBL/GenBank/DDBJ whole genome shotgun (WGS) entry which is preliminary data.</text>
</comment>
<gene>
    <name evidence="2" type="ORF">AC529_02815</name>
</gene>
<dbReference type="InterPro" id="IPR053141">
    <property type="entry name" value="Mycobact_SerProt_Inhib_Rv3364c"/>
</dbReference>
<evidence type="ECO:0000313" key="2">
    <source>
        <dbReference type="EMBL" id="KUP98216.1"/>
    </source>
</evidence>
<dbReference type="InterPro" id="IPR004942">
    <property type="entry name" value="Roadblock/LAMTOR2_dom"/>
</dbReference>
<dbReference type="PATRIC" id="fig|665004.4.peg.1332"/>
<dbReference type="SUPFAM" id="SSF103196">
    <property type="entry name" value="Roadblock/LC7 domain"/>
    <property type="match status" value="1"/>
</dbReference>
<evidence type="ECO:0000313" key="3">
    <source>
        <dbReference type="Proteomes" id="UP000074382"/>
    </source>
</evidence>
<evidence type="ECO:0000259" key="1">
    <source>
        <dbReference type="SMART" id="SM00960"/>
    </source>
</evidence>
<dbReference type="Proteomes" id="UP000074382">
    <property type="component" value="Unassembled WGS sequence"/>
</dbReference>
<dbReference type="Gene3D" id="3.30.450.30">
    <property type="entry name" value="Dynein light chain 2a, cytoplasmic"/>
    <property type="match status" value="1"/>
</dbReference>
<dbReference type="SMART" id="SM00960">
    <property type="entry name" value="Robl_LC7"/>
    <property type="match status" value="1"/>
</dbReference>
<dbReference type="PANTHER" id="PTHR36222:SF1">
    <property type="entry name" value="SERINE PROTEASE INHIBITOR RV3364C"/>
    <property type="match status" value="1"/>
</dbReference>
<feature type="domain" description="Roadblock/LAMTOR2" evidence="1">
    <location>
        <begin position="12"/>
        <end position="102"/>
    </location>
</feature>
<proteinExistence type="predicted"/>
<keyword evidence="3" id="KW-1185">Reference proteome</keyword>
<reference evidence="3" key="1">
    <citation type="journal article" date="2017" name="Acta Aliment.">
        <title>Plant polysaccharide degrading enzyme system of Thermpbifida cellulosilytica TB100 revealed by de novo genome project data.</title>
        <authorList>
            <person name="Toth A."/>
            <person name="Baka E."/>
            <person name="Luzics S."/>
            <person name="Bata-Vidacs I."/>
            <person name="Nagy I."/>
            <person name="Balint B."/>
            <person name="Herceg R."/>
            <person name="Olasz F."/>
            <person name="Wilk T."/>
            <person name="Nagy T."/>
            <person name="Kriszt B."/>
            <person name="Nagy I."/>
            <person name="Kukolya J."/>
        </authorList>
    </citation>
    <scope>NUCLEOTIDE SEQUENCE [LARGE SCALE GENOMIC DNA]</scope>
    <source>
        <strain evidence="3">TB100</strain>
    </source>
</reference>
<dbReference type="STRING" id="665004.AC529_02815"/>
<name>A0A147KLQ4_THECS</name>
<accession>A0A147KLQ4</accession>
<dbReference type="Pfam" id="PF03259">
    <property type="entry name" value="Robl_LC7"/>
    <property type="match status" value="1"/>
</dbReference>
<sequence length="140" mass="15095">MTDSHSEVEKFNWVIDNFVRDVPGVNHAAVVSADGLLLARSQGLPLEEAEQLAAVASGMVSLAQGTSRMFDQGEVEQTIVRMRRGHLFLTSIGDGSCLAVLAASDCDMKIVGYQMALLVETTGHVLTPKLRGELREALIN</sequence>
<dbReference type="RefSeq" id="WP_068754253.1">
    <property type="nucleotide sequence ID" value="NZ_KQ950180.1"/>
</dbReference>